<evidence type="ECO:0000256" key="2">
    <source>
        <dbReference type="ARBA" id="ARBA00005695"/>
    </source>
</evidence>
<evidence type="ECO:0000256" key="3">
    <source>
        <dbReference type="ARBA" id="ARBA00022448"/>
    </source>
</evidence>
<dbReference type="RefSeq" id="WP_160936653.1">
    <property type="nucleotide sequence ID" value="NZ_SNVJ01000006.1"/>
</dbReference>
<accession>A0A845BE17</accession>
<feature type="signal peptide" evidence="5">
    <location>
        <begin position="1"/>
        <end position="22"/>
    </location>
</feature>
<gene>
    <name evidence="7" type="ORF">E0493_09240</name>
</gene>
<dbReference type="InterPro" id="IPR030678">
    <property type="entry name" value="Peptide/Ni-bd"/>
</dbReference>
<evidence type="ECO:0000313" key="7">
    <source>
        <dbReference type="EMBL" id="MXP63532.1"/>
    </source>
</evidence>
<dbReference type="GO" id="GO:0015833">
    <property type="term" value="P:peptide transport"/>
    <property type="evidence" value="ECO:0007669"/>
    <property type="project" value="TreeGrafter"/>
</dbReference>
<protein>
    <submittedName>
        <fullName evidence="7">ABC transporter substrate-binding protein</fullName>
    </submittedName>
</protein>
<sequence>MRFGTLAAALAATLLATGAARAGPADNSLRWASDSEPANILPYYNNVREGVVLSYLAWDAPIYRDPASGEYRPHLAESFKLIDDTTIELKMRPGVVAHNGETIDANDVAQTVNAMLDPANKVIAFNRISWLKGAEAVDDRTVRLTMAKPFGPWQEYLTTLAILPGDLLKSEGVEALARAPVGTGPYRVAELSPGRQIVLERFDKYFGGAKGAASIDKLVFRRIPERNTQMAELMTGGLDWIWRLQPDQARNLKGRRGIRVVSGETIRIFYIGLDAAGRTGREKNPLTDLRVRRAINHAIDRPGIVRNLVGEGAQVLNTPCHPEQFGCTQEGITKYDYDPAKAKALLAEAGYGDGFDITITAYRERPWVEAIIGNLRAVGIRARLNWVQADTFSGDTRAGKVEMGFGSWGSTSLYDVAAITTYFFGKTPDDQARDDVVAQALHAGDAATDPAKRQELYAPAIRRITEQAFWVPLWTFPLTYAMNEKLDFTPSADEVPRFFNSRWKQ</sequence>
<comment type="similarity">
    <text evidence="2">Belongs to the bacterial solute-binding protein 5 family.</text>
</comment>
<dbReference type="OrthoDB" id="9803988at2"/>
<dbReference type="Gene3D" id="3.40.190.10">
    <property type="entry name" value="Periplasmic binding protein-like II"/>
    <property type="match status" value="1"/>
</dbReference>
<evidence type="ECO:0000256" key="4">
    <source>
        <dbReference type="ARBA" id="ARBA00022729"/>
    </source>
</evidence>
<dbReference type="PIRSF" id="PIRSF002741">
    <property type="entry name" value="MppA"/>
    <property type="match status" value="1"/>
</dbReference>
<evidence type="ECO:0000256" key="1">
    <source>
        <dbReference type="ARBA" id="ARBA00004418"/>
    </source>
</evidence>
<keyword evidence="4 5" id="KW-0732">Signal</keyword>
<keyword evidence="3" id="KW-0813">Transport</keyword>
<proteinExistence type="inferred from homology"/>
<feature type="chain" id="PRO_5032938385" evidence="5">
    <location>
        <begin position="23"/>
        <end position="505"/>
    </location>
</feature>
<dbReference type="GO" id="GO:0043190">
    <property type="term" value="C:ATP-binding cassette (ABC) transporter complex"/>
    <property type="evidence" value="ECO:0007669"/>
    <property type="project" value="InterPro"/>
</dbReference>
<comment type="caution">
    <text evidence="7">The sequence shown here is derived from an EMBL/GenBank/DDBJ whole genome shotgun (WGS) entry which is preliminary data.</text>
</comment>
<organism evidence="7 8">
    <name type="scientific">Teichococcus coralli</name>
    <dbReference type="NCBI Taxonomy" id="2545983"/>
    <lineage>
        <taxon>Bacteria</taxon>
        <taxon>Pseudomonadati</taxon>
        <taxon>Pseudomonadota</taxon>
        <taxon>Alphaproteobacteria</taxon>
        <taxon>Acetobacterales</taxon>
        <taxon>Roseomonadaceae</taxon>
        <taxon>Roseomonas</taxon>
    </lineage>
</organism>
<dbReference type="SUPFAM" id="SSF53850">
    <property type="entry name" value="Periplasmic binding protein-like II"/>
    <property type="match status" value="1"/>
</dbReference>
<dbReference type="CDD" id="cd08515">
    <property type="entry name" value="PBP2_NikA_DppA_OppA_like_10"/>
    <property type="match status" value="1"/>
</dbReference>
<dbReference type="EMBL" id="SNVJ01000006">
    <property type="protein sequence ID" value="MXP63532.1"/>
    <property type="molecule type" value="Genomic_DNA"/>
</dbReference>
<dbReference type="Pfam" id="PF00496">
    <property type="entry name" value="SBP_bac_5"/>
    <property type="match status" value="1"/>
</dbReference>
<dbReference type="Proteomes" id="UP000460715">
    <property type="component" value="Unassembled WGS sequence"/>
</dbReference>
<dbReference type="Gene3D" id="3.10.105.10">
    <property type="entry name" value="Dipeptide-binding Protein, Domain 3"/>
    <property type="match status" value="1"/>
</dbReference>
<name>A0A845BE17_9PROT</name>
<dbReference type="InterPro" id="IPR000914">
    <property type="entry name" value="SBP_5_dom"/>
</dbReference>
<reference evidence="7 8" key="1">
    <citation type="submission" date="2019-03" db="EMBL/GenBank/DDBJ databases">
        <title>Roseomonas sp. a novel Roseomonas species isolated from Sea whip Gorgonian.</title>
        <authorList>
            <person name="Li F."/>
            <person name="Pan X."/>
            <person name="Huang S."/>
            <person name="Li Z."/>
            <person name="Meng B."/>
        </authorList>
    </citation>
    <scope>NUCLEOTIDE SEQUENCE [LARGE SCALE GENOMIC DNA]</scope>
    <source>
        <strain evidence="7 8">M0104</strain>
    </source>
</reference>
<evidence type="ECO:0000313" key="8">
    <source>
        <dbReference type="Proteomes" id="UP000460715"/>
    </source>
</evidence>
<dbReference type="GO" id="GO:0030288">
    <property type="term" value="C:outer membrane-bounded periplasmic space"/>
    <property type="evidence" value="ECO:0007669"/>
    <property type="project" value="UniProtKB-ARBA"/>
</dbReference>
<dbReference type="PANTHER" id="PTHR30290:SF9">
    <property type="entry name" value="OLIGOPEPTIDE-BINDING PROTEIN APPA"/>
    <property type="match status" value="1"/>
</dbReference>
<evidence type="ECO:0000259" key="6">
    <source>
        <dbReference type="Pfam" id="PF00496"/>
    </source>
</evidence>
<dbReference type="GO" id="GO:1904680">
    <property type="term" value="F:peptide transmembrane transporter activity"/>
    <property type="evidence" value="ECO:0007669"/>
    <property type="project" value="TreeGrafter"/>
</dbReference>
<evidence type="ECO:0000256" key="5">
    <source>
        <dbReference type="SAM" id="SignalP"/>
    </source>
</evidence>
<comment type="subcellular location">
    <subcellularLocation>
        <location evidence="1">Periplasm</location>
    </subcellularLocation>
</comment>
<dbReference type="InterPro" id="IPR039424">
    <property type="entry name" value="SBP_5"/>
</dbReference>
<dbReference type="PANTHER" id="PTHR30290">
    <property type="entry name" value="PERIPLASMIC BINDING COMPONENT OF ABC TRANSPORTER"/>
    <property type="match status" value="1"/>
</dbReference>
<dbReference type="AlphaFoldDB" id="A0A845BE17"/>
<keyword evidence="8" id="KW-1185">Reference proteome</keyword>
<feature type="domain" description="Solute-binding protein family 5" evidence="6">
    <location>
        <begin position="70"/>
        <end position="426"/>
    </location>
</feature>